<dbReference type="RefSeq" id="XP_044716070.1">
    <property type="nucleotide sequence ID" value="XM_044868715.1"/>
</dbReference>
<dbReference type="Proteomes" id="UP000824596">
    <property type="component" value="Unassembled WGS sequence"/>
</dbReference>
<organism evidence="1 2">
    <name type="scientific">Hirsutella rhossiliensis</name>
    <dbReference type="NCBI Taxonomy" id="111463"/>
    <lineage>
        <taxon>Eukaryota</taxon>
        <taxon>Fungi</taxon>
        <taxon>Dikarya</taxon>
        <taxon>Ascomycota</taxon>
        <taxon>Pezizomycotina</taxon>
        <taxon>Sordariomycetes</taxon>
        <taxon>Hypocreomycetidae</taxon>
        <taxon>Hypocreales</taxon>
        <taxon>Ophiocordycipitaceae</taxon>
        <taxon>Hirsutella</taxon>
    </lineage>
</organism>
<dbReference type="PANTHER" id="PTHR36847:SF1">
    <property type="entry name" value="AMIDOLIGASE ENZYME"/>
    <property type="match status" value="1"/>
</dbReference>
<dbReference type="PANTHER" id="PTHR36847">
    <property type="entry name" value="AMIDOLIGASE ENZYME"/>
    <property type="match status" value="1"/>
</dbReference>
<dbReference type="AlphaFoldDB" id="A0A9P8MSU8"/>
<evidence type="ECO:0000313" key="1">
    <source>
        <dbReference type="EMBL" id="KAH0958557.1"/>
    </source>
</evidence>
<dbReference type="EMBL" id="JAIZPD010000015">
    <property type="protein sequence ID" value="KAH0958557.1"/>
    <property type="molecule type" value="Genomic_DNA"/>
</dbReference>
<name>A0A9P8MSU8_9HYPO</name>
<dbReference type="OrthoDB" id="4940520at2759"/>
<protein>
    <submittedName>
        <fullName evidence="1">Amidoligase enzyme domain-containing protein</fullName>
    </submittedName>
</protein>
<dbReference type="InterPro" id="IPR022025">
    <property type="entry name" value="Amidoligase_2"/>
</dbReference>
<sequence>MPSDPDASESSNHKQIDLSSSSRLLVWNPERGGTDGTEARFNYWLVTYDGSVTDAIVKRRIKTPGLHDWHTIEINSQIISDQAELDEGLPTVKKALASIQNNVKVWLNDECGFHVHVSPLRGKLDIAVTRRMAALVLLMERRFLLKLCHPCRQNSPHTRPISTDSVFAVNASASPEAPLASSLEGNLLGTFRAKARGRSSDEPSIFRMLCAIFSTADIKSIGRGLRLPRIGSGSLLDGNRGAIAVSTYDTVEMRYPEASFDVEFLSLWVDLSRRVFAFASAPDDEYGKKLLEFYDMATADIELGWIHWLKAVGLDERADFCKKHINRYRVDLKDLNKRGILPKVKS</sequence>
<evidence type="ECO:0000313" key="2">
    <source>
        <dbReference type="Proteomes" id="UP000824596"/>
    </source>
</evidence>
<gene>
    <name evidence="1" type="ORF">HRG_10244</name>
</gene>
<dbReference type="Pfam" id="PF12224">
    <property type="entry name" value="Amidoligase_2"/>
    <property type="match status" value="1"/>
</dbReference>
<proteinExistence type="predicted"/>
<accession>A0A9P8MSU8</accession>
<dbReference type="GeneID" id="68359373"/>
<comment type="caution">
    <text evidence="1">The sequence shown here is derived from an EMBL/GenBank/DDBJ whole genome shotgun (WGS) entry which is preliminary data.</text>
</comment>
<keyword evidence="2" id="KW-1185">Reference proteome</keyword>
<reference evidence="1" key="1">
    <citation type="submission" date="2021-09" db="EMBL/GenBank/DDBJ databases">
        <title>A high-quality genome of the endoparasitic fungus Hirsutella rhossiliensis with a comparison of Hirsutella genomes reveals transposable elements contributing to genome size variation.</title>
        <authorList>
            <person name="Lin R."/>
            <person name="Jiao Y."/>
            <person name="Sun X."/>
            <person name="Ling J."/>
            <person name="Xie B."/>
            <person name="Cheng X."/>
        </authorList>
    </citation>
    <scope>NUCLEOTIDE SEQUENCE</scope>
    <source>
        <strain evidence="1">HR02</strain>
    </source>
</reference>